<gene>
    <name evidence="3" type="ORF">HMPREF3200_00360</name>
</gene>
<feature type="transmembrane region" description="Helical" evidence="1">
    <location>
        <begin position="122"/>
        <end position="143"/>
    </location>
</feature>
<keyword evidence="1" id="KW-1133">Transmembrane helix</keyword>
<dbReference type="PATRIC" id="fig|33036.3.peg.361"/>
<keyword evidence="1" id="KW-0472">Membrane</keyword>
<dbReference type="AlphaFoldDB" id="A0A133KHG0"/>
<feature type="transmembrane region" description="Helical" evidence="1">
    <location>
        <begin position="234"/>
        <end position="252"/>
    </location>
</feature>
<dbReference type="EMBL" id="LRPM01000008">
    <property type="protein sequence ID" value="KWZ79019.1"/>
    <property type="molecule type" value="Genomic_DNA"/>
</dbReference>
<dbReference type="STRING" id="33036.HMPREF3200_00360"/>
<keyword evidence="1" id="KW-0812">Transmembrane</keyword>
<dbReference type="InterPro" id="IPR002656">
    <property type="entry name" value="Acyl_transf_3_dom"/>
</dbReference>
<feature type="transmembrane region" description="Helical" evidence="1">
    <location>
        <begin position="76"/>
        <end position="102"/>
    </location>
</feature>
<evidence type="ECO:0000259" key="2">
    <source>
        <dbReference type="Pfam" id="PF01757"/>
    </source>
</evidence>
<feature type="transmembrane region" description="Helical" evidence="1">
    <location>
        <begin position="163"/>
        <end position="183"/>
    </location>
</feature>
<accession>A0A133KHG0</accession>
<name>A0A133KHG0_9FIRM</name>
<dbReference type="OrthoDB" id="2234896at2"/>
<organism evidence="3 4">
    <name type="scientific">Anaerococcus tetradius</name>
    <dbReference type="NCBI Taxonomy" id="33036"/>
    <lineage>
        <taxon>Bacteria</taxon>
        <taxon>Bacillati</taxon>
        <taxon>Bacillota</taxon>
        <taxon>Tissierellia</taxon>
        <taxon>Tissierellales</taxon>
        <taxon>Peptoniphilaceae</taxon>
        <taxon>Anaerococcus</taxon>
    </lineage>
</organism>
<evidence type="ECO:0000256" key="1">
    <source>
        <dbReference type="SAM" id="Phobius"/>
    </source>
</evidence>
<feature type="transmembrane region" description="Helical" evidence="1">
    <location>
        <begin position="293"/>
        <end position="312"/>
    </location>
</feature>
<feature type="transmembrane region" description="Helical" evidence="1">
    <location>
        <begin position="264"/>
        <end position="281"/>
    </location>
</feature>
<dbReference type="GO" id="GO:0016747">
    <property type="term" value="F:acyltransferase activity, transferring groups other than amino-acyl groups"/>
    <property type="evidence" value="ECO:0007669"/>
    <property type="project" value="InterPro"/>
</dbReference>
<dbReference type="Proteomes" id="UP000070383">
    <property type="component" value="Unassembled WGS sequence"/>
</dbReference>
<feature type="transmembrane region" description="Helical" evidence="1">
    <location>
        <begin position="195"/>
        <end position="214"/>
    </location>
</feature>
<dbReference type="Pfam" id="PF01757">
    <property type="entry name" value="Acyl_transf_3"/>
    <property type="match status" value="1"/>
</dbReference>
<protein>
    <recommendedName>
        <fullName evidence="2">Acyltransferase 3 domain-containing protein</fullName>
    </recommendedName>
</protein>
<evidence type="ECO:0000313" key="3">
    <source>
        <dbReference type="EMBL" id="KWZ79019.1"/>
    </source>
</evidence>
<sequence length="394" mass="45366">MNFGAIFILIDFNITRDLSINGILFPLGVYMDEKIKNEKSGRNLGLDITRILAFFSVVGVHFFLNTDFYKNPIVGYRMYLLVFLRTSFMICVPLFLLLTGYLVSSKEISMDFTSLKKYYTKIIGILISYALSMVFVVVILSVKDFEKLSIKNILMDILAFKHYAWYVNMYLGLFFLSPFLNLIWHEICDKRVHMILLAIFLALTILPSVFNVYDLSSIKTLNSSKSLSHIVPDWWINLFPITYYYIGAYMRKYLDFNKIKAKKILLYLLMVLLVNSCYNVLRSKGGNFQSQAWNSWGSLENTLSSTLFFILINSSMSNKKNNTLAKFLSYFSSLTFSAYLLSAASDKYIYAYVNKYIGPVKASMVYMPLIVLSSALTALILASLVERLKKIIRK</sequence>
<evidence type="ECO:0000313" key="4">
    <source>
        <dbReference type="Proteomes" id="UP000070383"/>
    </source>
</evidence>
<feature type="domain" description="Acyltransferase 3" evidence="2">
    <location>
        <begin position="44"/>
        <end position="381"/>
    </location>
</feature>
<proteinExistence type="predicted"/>
<feature type="transmembrane region" description="Helical" evidence="1">
    <location>
        <begin position="324"/>
        <end position="344"/>
    </location>
</feature>
<feature type="transmembrane region" description="Helical" evidence="1">
    <location>
        <begin position="44"/>
        <end position="64"/>
    </location>
</feature>
<comment type="caution">
    <text evidence="3">The sequence shown here is derived from an EMBL/GenBank/DDBJ whole genome shotgun (WGS) entry which is preliminary data.</text>
</comment>
<keyword evidence="4" id="KW-1185">Reference proteome</keyword>
<feature type="transmembrane region" description="Helical" evidence="1">
    <location>
        <begin position="364"/>
        <end position="385"/>
    </location>
</feature>
<reference evidence="4" key="1">
    <citation type="submission" date="2016-01" db="EMBL/GenBank/DDBJ databases">
        <authorList>
            <person name="Mitreva M."/>
            <person name="Pepin K.H."/>
            <person name="Mihindukulasuriya K.A."/>
            <person name="Fulton R."/>
            <person name="Fronick C."/>
            <person name="O'Laughlin M."/>
            <person name="Miner T."/>
            <person name="Herter B."/>
            <person name="Rosa B.A."/>
            <person name="Cordes M."/>
            <person name="Tomlinson C."/>
            <person name="Wollam A."/>
            <person name="Palsikar V.B."/>
            <person name="Mardis E.R."/>
            <person name="Wilson R.K."/>
        </authorList>
    </citation>
    <scope>NUCLEOTIDE SEQUENCE [LARGE SCALE GENOMIC DNA]</scope>
    <source>
        <strain evidence="4">MJR8151</strain>
    </source>
</reference>